<evidence type="ECO:0000313" key="2">
    <source>
        <dbReference type="Proteomes" id="UP000507470"/>
    </source>
</evidence>
<proteinExistence type="predicted"/>
<dbReference type="SUPFAM" id="SSF52540">
    <property type="entry name" value="P-loop containing nucleoside triphosphate hydrolases"/>
    <property type="match status" value="1"/>
</dbReference>
<protein>
    <submittedName>
        <fullName evidence="1">Uncharacterized protein</fullName>
    </submittedName>
</protein>
<organism evidence="1 2">
    <name type="scientific">Mytilus coruscus</name>
    <name type="common">Sea mussel</name>
    <dbReference type="NCBI Taxonomy" id="42192"/>
    <lineage>
        <taxon>Eukaryota</taxon>
        <taxon>Metazoa</taxon>
        <taxon>Spiralia</taxon>
        <taxon>Lophotrochozoa</taxon>
        <taxon>Mollusca</taxon>
        <taxon>Bivalvia</taxon>
        <taxon>Autobranchia</taxon>
        <taxon>Pteriomorphia</taxon>
        <taxon>Mytilida</taxon>
        <taxon>Mytiloidea</taxon>
        <taxon>Mytilidae</taxon>
        <taxon>Mytilinae</taxon>
        <taxon>Mytilus</taxon>
    </lineage>
</organism>
<reference evidence="1 2" key="1">
    <citation type="submission" date="2020-06" db="EMBL/GenBank/DDBJ databases">
        <authorList>
            <person name="Li R."/>
            <person name="Bekaert M."/>
        </authorList>
    </citation>
    <scope>NUCLEOTIDE SEQUENCE [LARGE SCALE GENOMIC DNA]</scope>
    <source>
        <strain evidence="2">wild</strain>
    </source>
</reference>
<dbReference type="AlphaFoldDB" id="A0A6J7ZV94"/>
<name>A0A6J7ZV94_MYTCO</name>
<accession>A0A6J7ZV94</accession>
<dbReference type="InterPro" id="IPR027417">
    <property type="entry name" value="P-loop_NTPase"/>
</dbReference>
<dbReference type="OrthoDB" id="6114177at2759"/>
<evidence type="ECO:0000313" key="1">
    <source>
        <dbReference type="EMBL" id="CAC5356534.1"/>
    </source>
</evidence>
<dbReference type="Proteomes" id="UP000507470">
    <property type="component" value="Unassembled WGS sequence"/>
</dbReference>
<gene>
    <name evidence="1" type="ORF">MCOR_634</name>
</gene>
<sequence>MSKRKADEDNKSNLLQLLSKELVPSFDSLILVVGAFEAGKKALVANLIGNKIPRERPSTDGIDVYFGKLLFDLKTRKLLQNTKGVHRFPKVIYQKVLSYLSSIEVEVAFKESNVCSVKTQTDIPDDEVLQKLSESMDKYSDSNDLRNREVIPIPVLDFAGQIVYHVTHQTFITSHGIYLIIFNGSQNLDDLLSKRGGATILARFFT</sequence>
<dbReference type="Gene3D" id="3.40.50.300">
    <property type="entry name" value="P-loop containing nucleotide triphosphate hydrolases"/>
    <property type="match status" value="1"/>
</dbReference>
<dbReference type="EMBL" id="CACVKT020000158">
    <property type="protein sequence ID" value="CAC5356534.1"/>
    <property type="molecule type" value="Genomic_DNA"/>
</dbReference>
<keyword evidence="2" id="KW-1185">Reference proteome</keyword>